<name>A0ABX5KPA7_9BURK</name>
<comment type="caution">
    <text evidence="2">The sequence shown here is derived from an EMBL/GenBank/DDBJ whole genome shotgun (WGS) entry which is preliminary data.</text>
</comment>
<evidence type="ECO:0000313" key="3">
    <source>
        <dbReference type="Proteomes" id="UP000245712"/>
    </source>
</evidence>
<reference evidence="2 3" key="1">
    <citation type="submission" date="2018-05" db="EMBL/GenBank/DDBJ databases">
        <title>Genomic Encyclopedia of Type Strains, Phase IV (KMG-V): Genome sequencing to study the core and pangenomes of soil and plant-associated prokaryotes.</title>
        <authorList>
            <person name="Whitman W."/>
        </authorList>
    </citation>
    <scope>NUCLEOTIDE SEQUENCE [LARGE SCALE GENOMIC DNA]</scope>
    <source>
        <strain evidence="2 3">SCZa-39</strain>
    </source>
</reference>
<organism evidence="2 3">
    <name type="scientific">Paraburkholderia unamae</name>
    <dbReference type="NCBI Taxonomy" id="219649"/>
    <lineage>
        <taxon>Bacteria</taxon>
        <taxon>Pseudomonadati</taxon>
        <taxon>Pseudomonadota</taxon>
        <taxon>Betaproteobacteria</taxon>
        <taxon>Burkholderiales</taxon>
        <taxon>Burkholderiaceae</taxon>
        <taxon>Paraburkholderia</taxon>
    </lineage>
</organism>
<dbReference type="RefSeq" id="WP_116610881.1">
    <property type="nucleotide sequence ID" value="NZ_QEOB01000005.1"/>
</dbReference>
<gene>
    <name evidence="2" type="ORF">C7402_105159</name>
</gene>
<accession>A0ABX5KPA7</accession>
<proteinExistence type="predicted"/>
<evidence type="ECO:0000256" key="1">
    <source>
        <dbReference type="SAM" id="MobiDB-lite"/>
    </source>
</evidence>
<protein>
    <submittedName>
        <fullName evidence="2">Uncharacterized protein</fullName>
    </submittedName>
</protein>
<feature type="region of interest" description="Disordered" evidence="1">
    <location>
        <begin position="213"/>
        <end position="281"/>
    </location>
</feature>
<dbReference type="Proteomes" id="UP000245712">
    <property type="component" value="Unassembled WGS sequence"/>
</dbReference>
<dbReference type="EMBL" id="QEOB01000005">
    <property type="protein sequence ID" value="PVX84318.1"/>
    <property type="molecule type" value="Genomic_DNA"/>
</dbReference>
<evidence type="ECO:0000313" key="2">
    <source>
        <dbReference type="EMBL" id="PVX84318.1"/>
    </source>
</evidence>
<keyword evidence="3" id="KW-1185">Reference proteome</keyword>
<sequence length="453" mass="50387">MSQKQTTELTVVERAALALGTSERETKLRELVANFTTITEIKNAAARDQCHGALMTLRTTRTDITKAGKTARDDANAFSKAVIAEEKRLVAIIEPEETRLQTLRDVWDEAREAEKRAAAEADARRIAAIRAQINEIRACVAVAVGKSSAEIDGAIAALEAEQIGTDRFAELTGEAEAARGETLDKLAEMFAAARKQEAEAARLAAERAELERQRAELDEQRRRDEEARVERERVEREAREAREAAERAEREARERAEAEQRARAEAARREQQAREDAERRAAIDAEERRLAAERAEMQRRQAELARAEAERHEREQAALREMEEIRERAEREKKLRERAENRAAMLAPEPTGGNWSVSVRGGGCIVTDTPIPGAVGTGHADVEAYGGHLIAESIYRPADAHILAAARDMFDALRQWQHAERVADADELANARTARDAAIERAIYVPTEEAVAA</sequence>